<evidence type="ECO:0000313" key="2">
    <source>
        <dbReference type="EMBL" id="KAK9503660.1"/>
    </source>
</evidence>
<dbReference type="AlphaFoldDB" id="A0AAW1D087"/>
<evidence type="ECO:0000313" key="3">
    <source>
        <dbReference type="Proteomes" id="UP001461498"/>
    </source>
</evidence>
<feature type="region of interest" description="Disordered" evidence="1">
    <location>
        <begin position="280"/>
        <end position="305"/>
    </location>
</feature>
<feature type="region of interest" description="Disordered" evidence="1">
    <location>
        <begin position="372"/>
        <end position="392"/>
    </location>
</feature>
<feature type="compositionally biased region" description="Basic and acidic residues" evidence="1">
    <location>
        <begin position="280"/>
        <end position="297"/>
    </location>
</feature>
<protein>
    <submittedName>
        <fullName evidence="2">Uncharacterized protein</fullName>
    </submittedName>
</protein>
<organism evidence="2 3">
    <name type="scientific">Rhynocoris fuscipes</name>
    <dbReference type="NCBI Taxonomy" id="488301"/>
    <lineage>
        <taxon>Eukaryota</taxon>
        <taxon>Metazoa</taxon>
        <taxon>Ecdysozoa</taxon>
        <taxon>Arthropoda</taxon>
        <taxon>Hexapoda</taxon>
        <taxon>Insecta</taxon>
        <taxon>Pterygota</taxon>
        <taxon>Neoptera</taxon>
        <taxon>Paraneoptera</taxon>
        <taxon>Hemiptera</taxon>
        <taxon>Heteroptera</taxon>
        <taxon>Panheteroptera</taxon>
        <taxon>Cimicomorpha</taxon>
        <taxon>Reduviidae</taxon>
        <taxon>Harpactorinae</taxon>
        <taxon>Harpactorini</taxon>
        <taxon>Rhynocoris</taxon>
    </lineage>
</organism>
<feature type="compositionally biased region" description="Polar residues" evidence="1">
    <location>
        <begin position="234"/>
        <end position="254"/>
    </location>
</feature>
<keyword evidence="3" id="KW-1185">Reference proteome</keyword>
<reference evidence="2 3" key="1">
    <citation type="submission" date="2022-12" db="EMBL/GenBank/DDBJ databases">
        <title>Chromosome-level genome assembly of true bugs.</title>
        <authorList>
            <person name="Ma L."/>
            <person name="Li H."/>
        </authorList>
    </citation>
    <scope>NUCLEOTIDE SEQUENCE [LARGE SCALE GENOMIC DNA]</scope>
    <source>
        <strain evidence="2">Lab_2022b</strain>
    </source>
</reference>
<feature type="region of interest" description="Disordered" evidence="1">
    <location>
        <begin position="234"/>
        <end position="266"/>
    </location>
</feature>
<sequence>MSWRMCLTPHGLSDEKDTIPVQQQTAAQFYSKRGAPPSTIVCIEVSHGPNHSGPAGMTKVCGPEVKQAVPVAAPAQVHQSQSRAADQFLLPNDIVMSSPLSMVMSRQAPSDSIPSCTSERHFLTRLMPNMNYDTGYESVVTPSVQAYSGPRMTLEATRTLPMPMIMEKSREFPLEFPAVMPGPMVRPMVFQQRFQTARTIQPNQPWMPLNYNNMNGMPMASRASMPIQQQANPIVSSQQPLKTNRDSSQSPSQETEVEKLRKACENKDKLLEERNTEIEELQKELSSAKRQPSDMSEKQQIAETSEPKVTKRILVSSSQQNDEIEVLTVPKHSIKSLVQKLINEDLLNRNKPADQRKNSSGWLLWVNKPSHNKIRQHHGRRGHCPNGMKRDHVGRCRAPWKKYCFQSINSLS</sequence>
<gene>
    <name evidence="2" type="ORF">O3M35_010175</name>
</gene>
<dbReference type="Proteomes" id="UP001461498">
    <property type="component" value="Unassembled WGS sequence"/>
</dbReference>
<evidence type="ECO:0000256" key="1">
    <source>
        <dbReference type="SAM" id="MobiDB-lite"/>
    </source>
</evidence>
<comment type="caution">
    <text evidence="2">The sequence shown here is derived from an EMBL/GenBank/DDBJ whole genome shotgun (WGS) entry which is preliminary data.</text>
</comment>
<feature type="compositionally biased region" description="Basic residues" evidence="1">
    <location>
        <begin position="372"/>
        <end position="383"/>
    </location>
</feature>
<feature type="compositionally biased region" description="Basic and acidic residues" evidence="1">
    <location>
        <begin position="256"/>
        <end position="266"/>
    </location>
</feature>
<dbReference type="EMBL" id="JAPXFL010000007">
    <property type="protein sequence ID" value="KAK9503660.1"/>
    <property type="molecule type" value="Genomic_DNA"/>
</dbReference>
<proteinExistence type="predicted"/>
<accession>A0AAW1D087</accession>
<name>A0AAW1D087_9HEMI</name>